<gene>
    <name evidence="3" type="primary">khpA</name>
    <name evidence="5" type="ORF">UT18_C0024G0010</name>
</gene>
<keyword evidence="3" id="KW-0143">Chaperone</keyword>
<comment type="subcellular location">
    <subcellularLocation>
        <location evidence="3">Cytoplasm</location>
    </subcellularLocation>
</comment>
<dbReference type="PATRIC" id="fig|1618345.3.peg.1082"/>
<dbReference type="CDD" id="cd22533">
    <property type="entry name" value="KH-II_YlqC-like"/>
    <property type="match status" value="1"/>
</dbReference>
<evidence type="ECO:0000256" key="4">
    <source>
        <dbReference type="SAM" id="MobiDB-lite"/>
    </source>
</evidence>
<keyword evidence="3" id="KW-0961">Cell wall biogenesis/degradation</keyword>
<dbReference type="STRING" id="1618345.UT18_C0024G0010"/>
<dbReference type="Pfam" id="PF13083">
    <property type="entry name" value="KH_KhpA-B"/>
    <property type="match status" value="1"/>
</dbReference>
<protein>
    <recommendedName>
        <fullName evidence="3">RNA-binding protein KhpA</fullName>
    </recommendedName>
    <alternativeName>
        <fullName evidence="3">KH-domain protein A</fullName>
    </alternativeName>
</protein>
<evidence type="ECO:0000256" key="3">
    <source>
        <dbReference type="HAMAP-Rule" id="MF_00088"/>
    </source>
</evidence>
<dbReference type="GO" id="GO:0003723">
    <property type="term" value="F:RNA binding"/>
    <property type="evidence" value="ECO:0007669"/>
    <property type="project" value="UniProtKB-UniRule"/>
</dbReference>
<comment type="function">
    <text evidence="3">A probable RNA chaperone. Forms a complex with KhpB which binds to cellular RNA and controls its expression. Plays a role in peptidoglycan (PG) homeostasis and cell length regulation.</text>
</comment>
<sequence length="109" mass="12344">MPEIQDQEFVEFIVKSIVDNPDEVEVNRTIDEMGVLLELTVNPEDMGKVIGKDGKTAKSIRTLLRVLGAKNDARLNLKIIEPEGEKGPREEKKKSATDEVRELERDLEI</sequence>
<dbReference type="InterPro" id="IPR020627">
    <property type="entry name" value="KhpA"/>
</dbReference>
<dbReference type="GO" id="GO:0008360">
    <property type="term" value="P:regulation of cell shape"/>
    <property type="evidence" value="ECO:0007669"/>
    <property type="project" value="UniProtKB-KW"/>
</dbReference>
<dbReference type="SUPFAM" id="SSF54814">
    <property type="entry name" value="Prokaryotic type KH domain (KH-domain type II)"/>
    <property type="match status" value="1"/>
</dbReference>
<dbReference type="GO" id="GO:0005737">
    <property type="term" value="C:cytoplasm"/>
    <property type="evidence" value="ECO:0007669"/>
    <property type="project" value="UniProtKB-SubCell"/>
</dbReference>
<organism evidence="5 6">
    <name type="scientific">candidate division CPR2 bacterium GW2011_GWC2_39_10</name>
    <dbReference type="NCBI Taxonomy" id="1618345"/>
    <lineage>
        <taxon>Bacteria</taxon>
        <taxon>Bacteria division CPR2</taxon>
    </lineage>
</organism>
<keyword evidence="3" id="KW-0133">Cell shape</keyword>
<keyword evidence="1 3" id="KW-0963">Cytoplasm</keyword>
<dbReference type="GO" id="GO:0009252">
    <property type="term" value="P:peptidoglycan biosynthetic process"/>
    <property type="evidence" value="ECO:0007669"/>
    <property type="project" value="UniProtKB-UniRule"/>
</dbReference>
<dbReference type="PANTHER" id="PTHR34654:SF1">
    <property type="entry name" value="RNA-BINDING PROTEIN KHPA"/>
    <property type="match status" value="1"/>
</dbReference>
<dbReference type="InterPro" id="IPR015946">
    <property type="entry name" value="KH_dom-like_a/b"/>
</dbReference>
<comment type="similarity">
    <text evidence="3">Belongs to the KhpA RNA-binding protein family.</text>
</comment>
<reference evidence="5" key="1">
    <citation type="journal article" date="2015" name="Nature">
        <title>rRNA introns, odd ribosomes, and small enigmatic genomes across a large radiation of phyla.</title>
        <authorList>
            <person name="Brown C.T."/>
            <person name="Hug L.A."/>
            <person name="Thomas B.C."/>
            <person name="Sharon I."/>
            <person name="Castelle C.J."/>
            <person name="Singh A."/>
            <person name="Wilkins M.J."/>
            <person name="Williams K.H."/>
            <person name="Banfield J.F."/>
        </authorList>
    </citation>
    <scope>NUCLEOTIDE SEQUENCE [LARGE SCALE GENOMIC DNA]</scope>
</reference>
<feature type="region of interest" description="Disordered" evidence="4">
    <location>
        <begin position="81"/>
        <end position="109"/>
    </location>
</feature>
<accession>A0A0G0PV90</accession>
<evidence type="ECO:0000256" key="2">
    <source>
        <dbReference type="ARBA" id="ARBA00022884"/>
    </source>
</evidence>
<evidence type="ECO:0000313" key="5">
    <source>
        <dbReference type="EMBL" id="KKQ93221.1"/>
    </source>
</evidence>
<dbReference type="InterPro" id="IPR009019">
    <property type="entry name" value="KH_sf_prok-type"/>
</dbReference>
<dbReference type="PANTHER" id="PTHR34654">
    <property type="entry name" value="UPF0109 PROTEIN SCO5592"/>
    <property type="match status" value="1"/>
</dbReference>
<evidence type="ECO:0000313" key="6">
    <source>
        <dbReference type="Proteomes" id="UP000034207"/>
    </source>
</evidence>
<dbReference type="Gene3D" id="3.30.300.20">
    <property type="match status" value="1"/>
</dbReference>
<dbReference type="AlphaFoldDB" id="A0A0G0PV90"/>
<dbReference type="Proteomes" id="UP000034207">
    <property type="component" value="Unassembled WGS sequence"/>
</dbReference>
<dbReference type="HAMAP" id="MF_00088">
    <property type="entry name" value="KhpA"/>
    <property type="match status" value="1"/>
</dbReference>
<keyword evidence="2 3" id="KW-0694">RNA-binding</keyword>
<dbReference type="GO" id="GO:0071555">
    <property type="term" value="P:cell wall organization"/>
    <property type="evidence" value="ECO:0007669"/>
    <property type="project" value="UniProtKB-KW"/>
</dbReference>
<dbReference type="EMBL" id="LBVV01000024">
    <property type="protein sequence ID" value="KKQ93221.1"/>
    <property type="molecule type" value="Genomic_DNA"/>
</dbReference>
<comment type="subunit">
    <text evidence="3">Forms a complex with KhpB.</text>
</comment>
<proteinExistence type="inferred from homology"/>
<name>A0A0G0PV90_UNCC2</name>
<evidence type="ECO:0000256" key="1">
    <source>
        <dbReference type="ARBA" id="ARBA00022490"/>
    </source>
</evidence>
<comment type="caution">
    <text evidence="5">The sequence shown here is derived from an EMBL/GenBank/DDBJ whole genome shotgun (WGS) entry which is preliminary data.</text>
</comment>